<keyword evidence="6" id="KW-1185">Reference proteome</keyword>
<proteinExistence type="inferred from homology"/>
<sequence length="330" mass="36734">MPKIRRSRVKLHDLAPGPARGGLAPWSSGRLHALTTGNADGGGGDGTTDDASEGSIVSSFRDRPRDNSISGAYTPGSKEALATSAWALGGHSRRTTDDVTNSMKLLSRGQRRRAEKRDAWLRKFDFPKYAQQLREEQRRQELKDSPQESPLATFAPALRQQLNDADVCHSTEAEVLAGGRATAGNGRKRVTRKYIQRLAEKEVAQYRAVVAFSAFRASPLAVLKEHLKNTISMQQKTKENPTFVFLPSTQPSAWRIMLTGPNGPLLHRSHSRQRHKDEALDRYLVRLHRRRRGEGLPALEGSRCISKVVVRFSKPHNAKEVLYNAGFSCH</sequence>
<evidence type="ECO:0000256" key="3">
    <source>
        <dbReference type="ARBA" id="ARBA00023242"/>
    </source>
</evidence>
<evidence type="ECO:0000313" key="6">
    <source>
        <dbReference type="Proteomes" id="UP001176941"/>
    </source>
</evidence>
<dbReference type="PANTHER" id="PTHR31109">
    <property type="entry name" value="PROTEIN FAM207A"/>
    <property type="match status" value="1"/>
</dbReference>
<name>A0ABN8XIQ9_RANTA</name>
<comment type="similarity">
    <text evidence="2">Belongs to the SLX9 family.</text>
</comment>
<protein>
    <submittedName>
        <fullName evidence="5">Uncharacterized protein</fullName>
    </submittedName>
</protein>
<dbReference type="Pfam" id="PF15341">
    <property type="entry name" value="SLX9"/>
    <property type="match status" value="1"/>
</dbReference>
<accession>A0ABN8XIQ9</accession>
<comment type="subcellular location">
    <subcellularLocation>
        <location evidence="1">Nucleus</location>
        <location evidence="1">Nucleolus</location>
    </subcellularLocation>
</comment>
<keyword evidence="3" id="KW-0539">Nucleus</keyword>
<feature type="region of interest" description="Disordered" evidence="4">
    <location>
        <begin position="1"/>
        <end position="76"/>
    </location>
</feature>
<evidence type="ECO:0000313" key="5">
    <source>
        <dbReference type="EMBL" id="CAI9149162.1"/>
    </source>
</evidence>
<evidence type="ECO:0000256" key="1">
    <source>
        <dbReference type="ARBA" id="ARBA00004604"/>
    </source>
</evidence>
<feature type="region of interest" description="Disordered" evidence="4">
    <location>
        <begin position="92"/>
        <end position="112"/>
    </location>
</feature>
<gene>
    <name evidence="5" type="ORF">MRATA1EN1_LOCUS30780</name>
</gene>
<dbReference type="EMBL" id="CATKSN020000155">
    <property type="protein sequence ID" value="CAI9149162.1"/>
    <property type="molecule type" value="Genomic_DNA"/>
</dbReference>
<dbReference type="Proteomes" id="UP001176941">
    <property type="component" value="Unassembled WGS sequence"/>
</dbReference>
<evidence type="ECO:0000256" key="4">
    <source>
        <dbReference type="SAM" id="MobiDB-lite"/>
    </source>
</evidence>
<organism evidence="5 6">
    <name type="scientific">Rangifer tarandus platyrhynchus</name>
    <name type="common">Svalbard reindeer</name>
    <dbReference type="NCBI Taxonomy" id="3082113"/>
    <lineage>
        <taxon>Eukaryota</taxon>
        <taxon>Metazoa</taxon>
        <taxon>Chordata</taxon>
        <taxon>Craniata</taxon>
        <taxon>Vertebrata</taxon>
        <taxon>Euteleostomi</taxon>
        <taxon>Mammalia</taxon>
        <taxon>Eutheria</taxon>
        <taxon>Laurasiatheria</taxon>
        <taxon>Artiodactyla</taxon>
        <taxon>Ruminantia</taxon>
        <taxon>Pecora</taxon>
        <taxon>Cervidae</taxon>
        <taxon>Odocoileinae</taxon>
        <taxon>Rangifer</taxon>
    </lineage>
</organism>
<comment type="caution">
    <text evidence="5">The sequence shown here is derived from an EMBL/GenBank/DDBJ whole genome shotgun (WGS) entry which is preliminary data.</text>
</comment>
<dbReference type="PANTHER" id="PTHR31109:SF2">
    <property type="entry name" value="RIBOSOME BIOGENESIS PROTEIN SLX9 HOMOLOG"/>
    <property type="match status" value="1"/>
</dbReference>
<reference evidence="5" key="1">
    <citation type="submission" date="2023-04" db="EMBL/GenBank/DDBJ databases">
        <authorList>
            <consortium name="ELIXIR-Norway"/>
        </authorList>
    </citation>
    <scope>NUCLEOTIDE SEQUENCE [LARGE SCALE GENOMIC DNA]</scope>
</reference>
<dbReference type="InterPro" id="IPR028160">
    <property type="entry name" value="Slx9-like"/>
</dbReference>
<evidence type="ECO:0000256" key="2">
    <source>
        <dbReference type="ARBA" id="ARBA00011022"/>
    </source>
</evidence>